<dbReference type="RefSeq" id="WP_113287871.1">
    <property type="nucleotide sequence ID" value="NZ_QNTQ01000002.1"/>
</dbReference>
<evidence type="ECO:0000313" key="1">
    <source>
        <dbReference type="EMBL" id="RBI87023.1"/>
    </source>
</evidence>
<comment type="caution">
    <text evidence="1">The sequence shown here is derived from an EMBL/GenBank/DDBJ whole genome shotgun (WGS) entry which is preliminary data.</text>
</comment>
<keyword evidence="2" id="KW-1185">Reference proteome</keyword>
<accession>A0A365UCP4</accession>
<dbReference type="AlphaFoldDB" id="A0A365UCP4"/>
<proteinExistence type="predicted"/>
<dbReference type="EMBL" id="QNTQ01000002">
    <property type="protein sequence ID" value="RBI87023.1"/>
    <property type="molecule type" value="Genomic_DNA"/>
</dbReference>
<dbReference type="Gene3D" id="3.40.190.10">
    <property type="entry name" value="Periplasmic binding protein-like II"/>
    <property type="match status" value="2"/>
</dbReference>
<dbReference type="Pfam" id="PF12974">
    <property type="entry name" value="Phosphonate-bd"/>
    <property type="match status" value="1"/>
</dbReference>
<organism evidence="1 2">
    <name type="scientific">Rhodosalinus halophilus</name>
    <dbReference type="NCBI Taxonomy" id="2259333"/>
    <lineage>
        <taxon>Bacteria</taxon>
        <taxon>Pseudomonadati</taxon>
        <taxon>Pseudomonadota</taxon>
        <taxon>Alphaproteobacteria</taxon>
        <taxon>Rhodobacterales</taxon>
        <taxon>Paracoccaceae</taxon>
        <taxon>Rhodosalinus</taxon>
    </lineage>
</organism>
<dbReference type="OrthoDB" id="7353682at2"/>
<evidence type="ECO:0000313" key="2">
    <source>
        <dbReference type="Proteomes" id="UP000253370"/>
    </source>
</evidence>
<dbReference type="PANTHER" id="PTHR35841">
    <property type="entry name" value="PHOSPHONATES-BINDING PERIPLASMIC PROTEIN"/>
    <property type="match status" value="1"/>
</dbReference>
<dbReference type="SUPFAM" id="SSF53850">
    <property type="entry name" value="Periplasmic binding protein-like II"/>
    <property type="match status" value="1"/>
</dbReference>
<name>A0A365UCP4_9RHOB</name>
<gene>
    <name evidence="1" type="ORF">DRV85_02540</name>
</gene>
<protein>
    <submittedName>
        <fullName evidence="1">Uncharacterized protein</fullName>
    </submittedName>
</protein>
<dbReference type="Proteomes" id="UP000253370">
    <property type="component" value="Unassembled WGS sequence"/>
</dbReference>
<dbReference type="PANTHER" id="PTHR35841:SF1">
    <property type="entry name" value="PHOSPHONATES-BINDING PERIPLASMIC PROTEIN"/>
    <property type="match status" value="1"/>
</dbReference>
<sequence>MIAGLPMYGRPETADSTARLWSAIRDALGAGPEALSDAEDLWTLWEAPDLLLAQTCGLPFRAYLTDRVTLVGTPDFGLPGCAPGWYRSVYVARADGPDRLDAFRAPRFALNEPLSQSGWAAPAAHFAATGRSFGPLTVTGSHAASARAVAEGAADLAALDAQTWRLIARHDAFATGLRVIGTTPPSPGLPLITAKGRDPEPLARAVAAAIAALAPADRAALGLRGLVRIPAAVYLAMPLPPAPALDRTAA</sequence>
<reference evidence="1 2" key="1">
    <citation type="submission" date="2018-07" db="EMBL/GenBank/DDBJ databases">
        <title>Rhodosalinus sp. strain E84T genomic sequence and assembly.</title>
        <authorList>
            <person name="Liu Z.-W."/>
            <person name="Lu D.-C."/>
        </authorList>
    </citation>
    <scope>NUCLEOTIDE SEQUENCE [LARGE SCALE GENOMIC DNA]</scope>
    <source>
        <strain evidence="1 2">E84</strain>
    </source>
</reference>